<evidence type="ECO:0008006" key="4">
    <source>
        <dbReference type="Google" id="ProtNLM"/>
    </source>
</evidence>
<reference evidence="3" key="1">
    <citation type="submission" date="2015-07" db="EMBL/GenBank/DDBJ databases">
        <title>Genome sequencing of Sunxiuqinia dokdonensis strain SK.</title>
        <authorList>
            <person name="Ahn S."/>
            <person name="Kim B.-C."/>
        </authorList>
    </citation>
    <scope>NUCLEOTIDE SEQUENCE [LARGE SCALE GENOMIC DNA]</scope>
    <source>
        <strain evidence="3">SK</strain>
    </source>
</reference>
<dbReference type="NCBIfam" id="TIGR04131">
    <property type="entry name" value="Bac_Flav_CTERM"/>
    <property type="match status" value="1"/>
</dbReference>
<proteinExistence type="predicted"/>
<dbReference type="InterPro" id="IPR026341">
    <property type="entry name" value="T9SS_type_B"/>
</dbReference>
<dbReference type="Proteomes" id="UP000036958">
    <property type="component" value="Unassembled WGS sequence"/>
</dbReference>
<dbReference type="Pfam" id="PF13585">
    <property type="entry name" value="CHU_C"/>
    <property type="match status" value="1"/>
</dbReference>
<accession>A0A0L8VAY1</accession>
<name>A0A0L8VAY1_9BACT</name>
<evidence type="ECO:0000256" key="1">
    <source>
        <dbReference type="SAM" id="SignalP"/>
    </source>
</evidence>
<dbReference type="EMBL" id="LGIA01000089">
    <property type="protein sequence ID" value="KOH45616.1"/>
    <property type="molecule type" value="Genomic_DNA"/>
</dbReference>
<comment type="caution">
    <text evidence="2">The sequence shown here is derived from an EMBL/GenBank/DDBJ whole genome shotgun (WGS) entry which is preliminary data.</text>
</comment>
<dbReference type="SUPFAM" id="SSF49299">
    <property type="entry name" value="PKD domain"/>
    <property type="match status" value="1"/>
</dbReference>
<dbReference type="AlphaFoldDB" id="A0A0L8VAY1"/>
<keyword evidence="3" id="KW-1185">Reference proteome</keyword>
<feature type="chain" id="PRO_5005591578" description="PKD domain-containing protein" evidence="1">
    <location>
        <begin position="26"/>
        <end position="428"/>
    </location>
</feature>
<dbReference type="PATRIC" id="fig|1409788.3.peg.1601"/>
<dbReference type="InterPro" id="IPR013783">
    <property type="entry name" value="Ig-like_fold"/>
</dbReference>
<dbReference type="STRING" id="1409788.NC99_15630"/>
<evidence type="ECO:0000313" key="2">
    <source>
        <dbReference type="EMBL" id="KOH45616.1"/>
    </source>
</evidence>
<dbReference type="OrthoDB" id="1123245at2"/>
<protein>
    <recommendedName>
        <fullName evidence="4">PKD domain-containing protein</fullName>
    </recommendedName>
</protein>
<dbReference type="Gene3D" id="2.60.40.10">
    <property type="entry name" value="Immunoglobulins"/>
    <property type="match status" value="1"/>
</dbReference>
<sequence>MMKRQQTLKLLFLLIAFFISITVGAQISALSDASIPTEYSAGTQDLIHIFCSAPDQNAGQLTATSASGAGANFEWTKYNSGTGLFDPFLSDNSGGATSTISNLESGGYRVEVTAGATTETYTAWVMNSWYTATAEITESTCDYFQVQAAFEEAQLVYYDLATGAEQQIFKDVKTRWTADGDQVAAVLNPQIFSPPARNTEYTLTVYDRFDCQVEVSVLYESVVTAASFAASPMEGEAPLEVAFTSTSLNADQYEWFFFRDRDEMILEGQGGTVVQDSILQTAIDQNPVFVYENSGTYQVKLVTTKFSDDFACRDTFYLDSYIVALSSLVEVPNVFTPNGDGLNDEFVVKYQSLQSIHVQIFNRWGKKIHSWENNNVQGFESTVSESAWDGKIGGRYASPGVYYYVVQAKGRDDQTRNAHGFFHLFREK</sequence>
<keyword evidence="1" id="KW-0732">Signal</keyword>
<feature type="signal peptide" evidence="1">
    <location>
        <begin position="1"/>
        <end position="25"/>
    </location>
</feature>
<dbReference type="RefSeq" id="WP_082326352.1">
    <property type="nucleotide sequence ID" value="NZ_LGIA01000089.1"/>
</dbReference>
<dbReference type="InterPro" id="IPR035986">
    <property type="entry name" value="PKD_dom_sf"/>
</dbReference>
<evidence type="ECO:0000313" key="3">
    <source>
        <dbReference type="Proteomes" id="UP000036958"/>
    </source>
</evidence>
<gene>
    <name evidence="2" type="ORF">NC99_15630</name>
</gene>
<organism evidence="2 3">
    <name type="scientific">Sunxiuqinia dokdonensis</name>
    <dbReference type="NCBI Taxonomy" id="1409788"/>
    <lineage>
        <taxon>Bacteria</taxon>
        <taxon>Pseudomonadati</taxon>
        <taxon>Bacteroidota</taxon>
        <taxon>Bacteroidia</taxon>
        <taxon>Marinilabiliales</taxon>
        <taxon>Prolixibacteraceae</taxon>
        <taxon>Sunxiuqinia</taxon>
    </lineage>
</organism>